<comment type="similarity">
    <text evidence="3 17">Belongs to the glycosyltransferase 13 family.</text>
</comment>
<keyword evidence="6 17" id="KW-0812">Transmembrane</keyword>
<dbReference type="SUPFAM" id="SSF53448">
    <property type="entry name" value="Nucleotide-diphospho-sugar transferases"/>
    <property type="match status" value="1"/>
</dbReference>
<keyword evidence="4 17" id="KW-0328">Glycosyltransferase</keyword>
<evidence type="ECO:0000256" key="16">
    <source>
        <dbReference type="ARBA" id="ARBA00049421"/>
    </source>
</evidence>
<evidence type="ECO:0000256" key="12">
    <source>
        <dbReference type="ARBA" id="ARBA00023211"/>
    </source>
</evidence>
<comment type="catalytic activity">
    <reaction evidence="16 17">
        <text>N(4)-(alpha-D-Man-(1-&gt;3)-[alpha-D-Man-(1-&gt;3)-[alpha-D-Man-(1-&gt;6)]-alpha-D-Man-(1-&gt;6)]-beta-D-Man-(1-&gt;4)-beta-D-GlcNAc-(1-&gt;4)-beta-D-GlcNAc)-L-asparaginyl-[protein] (N-glucan mannose isomer 5A1,2) + UDP-N-acetyl-alpha-D-glucosamine = N(4)-{beta-D-GlcNAc-(1-&gt;2)-alpha-D-Man-(1-&gt;3)-[alpha-D-Man-(1-&gt;3)-[alpha-D-Man-(1-&gt;6)]-alpha-D-Man-(1-&gt;6)]-beta-D-Man-(1-&gt;4)-beta-D-GlcNAc-(1-&gt;4)-beta-D-GlcNAc}-L-asparaginyl-[protein] + UDP + H(+)</text>
        <dbReference type="Rhea" id="RHEA:11456"/>
        <dbReference type="Rhea" id="RHEA-COMP:14367"/>
        <dbReference type="Rhea" id="RHEA-COMP:14368"/>
        <dbReference type="ChEBI" id="CHEBI:15378"/>
        <dbReference type="ChEBI" id="CHEBI:57705"/>
        <dbReference type="ChEBI" id="CHEBI:58223"/>
        <dbReference type="ChEBI" id="CHEBI:59087"/>
        <dbReference type="ChEBI" id="CHEBI:60625"/>
        <dbReference type="EC" id="2.4.1.101"/>
    </reaction>
</comment>
<dbReference type="UniPathway" id="UPA00378"/>
<dbReference type="CDD" id="cd02514">
    <property type="entry name" value="GT13_GLCNAC-TI"/>
    <property type="match status" value="1"/>
</dbReference>
<accession>A8X9M3</accession>
<evidence type="ECO:0000256" key="8">
    <source>
        <dbReference type="ARBA" id="ARBA00022968"/>
    </source>
</evidence>
<dbReference type="InterPro" id="IPR004139">
    <property type="entry name" value="Glyco_trans_13"/>
</dbReference>
<dbReference type="InParanoid" id="A8X9M3"/>
<protein>
    <recommendedName>
        <fullName evidence="14 17">Alpha-1,3-mannosyl-glycoprotein 2-beta-N-acetylglucosaminyltransferase</fullName>
        <shortName evidence="17">GNT-I</shortName>
        <shortName evidence="17">GlcNAc-T I</shortName>
        <ecNumber evidence="14 17">2.4.1.101</ecNumber>
    </recommendedName>
    <alternativeName>
        <fullName evidence="15 17">N-glycosyl-oligosaccharide-glycoprotein N-acetylglucosaminyltransferase I</fullName>
    </alternativeName>
</protein>
<dbReference type="AlphaFoldDB" id="A8X9M3"/>
<dbReference type="GO" id="GO:0048471">
    <property type="term" value="C:perinuclear region of cytoplasm"/>
    <property type="evidence" value="ECO:0007669"/>
    <property type="project" value="EnsemblMetazoa"/>
</dbReference>
<keyword evidence="19" id="KW-1185">Reference proteome</keyword>
<name>A8X9M3_CAEBR</name>
<evidence type="ECO:0000313" key="20">
    <source>
        <dbReference type="WormBase" id="CBG09783a"/>
    </source>
</evidence>
<dbReference type="PANTHER" id="PTHR10468:SF0">
    <property type="entry name" value="ALPHA-1,3-MANNOSYL-GLYCOPROTEIN 2-BETA-N-ACETYLGLUCOSAMINYLTRANSFERASE"/>
    <property type="match status" value="1"/>
</dbReference>
<dbReference type="FunFam" id="3.90.550.10:FF:000055">
    <property type="entry name" value="Alpha-1,3-mannosyl-glycoprotein 2-beta-N-acetylglucosaminyltransferase"/>
    <property type="match status" value="1"/>
</dbReference>
<dbReference type="GO" id="GO:0005794">
    <property type="term" value="C:Golgi apparatus"/>
    <property type="evidence" value="ECO:0000318"/>
    <property type="project" value="GO_Central"/>
</dbReference>
<evidence type="ECO:0000256" key="17">
    <source>
        <dbReference type="RuleBase" id="RU368119"/>
    </source>
</evidence>
<gene>
    <name evidence="20" type="primary">gly-14</name>
    <name evidence="18" type="synonym">Cbr-gly-14</name>
    <name evidence="20" type="ORF">CBG09783</name>
    <name evidence="18" type="ORF">CBG_09783</name>
</gene>
<dbReference type="GO" id="GO:0000139">
    <property type="term" value="C:Golgi membrane"/>
    <property type="evidence" value="ECO:0007669"/>
    <property type="project" value="UniProtKB-SubCell"/>
</dbReference>
<evidence type="ECO:0000256" key="1">
    <source>
        <dbReference type="ARBA" id="ARBA00004323"/>
    </source>
</evidence>
<keyword evidence="11 17" id="KW-0472">Membrane</keyword>
<keyword evidence="10 17" id="KW-0333">Golgi apparatus</keyword>
<evidence type="ECO:0000313" key="19">
    <source>
        <dbReference type="Proteomes" id="UP000008549"/>
    </source>
</evidence>
<dbReference type="WormBase" id="CBG09783a">
    <property type="protein sequence ID" value="CBP16649"/>
    <property type="gene ID" value="WBGene00031306"/>
    <property type="gene designation" value="Cbr-gly-14"/>
</dbReference>
<reference evidence="18 19" key="2">
    <citation type="journal article" date="2011" name="PLoS Genet.">
        <title>Caenorhabditis briggsae recombinant inbred line genotypes reveal inter-strain incompatibility and the evolution of recombination.</title>
        <authorList>
            <person name="Ross J.A."/>
            <person name="Koboldt D.C."/>
            <person name="Staisch J.E."/>
            <person name="Chamberlin H.M."/>
            <person name="Gupta B.P."/>
            <person name="Miller R.D."/>
            <person name="Baird S.E."/>
            <person name="Haag E.S."/>
        </authorList>
    </citation>
    <scope>NUCLEOTIDE SEQUENCE [LARGE SCALE GENOMIC DNA]</scope>
    <source>
        <strain evidence="18 19">AF16</strain>
    </source>
</reference>
<evidence type="ECO:0000256" key="4">
    <source>
        <dbReference type="ARBA" id="ARBA00022676"/>
    </source>
</evidence>
<dbReference type="GO" id="GO:0003827">
    <property type="term" value="F:alpha-1,3-mannosylglycoprotein 2-beta-N-acetylglucosaminyltransferase activity"/>
    <property type="evidence" value="ECO:0000318"/>
    <property type="project" value="GO_Central"/>
</dbReference>
<comment type="function">
    <text evidence="13 17">Initiates complex N-linked carbohydrate formation. Essential for the conversion of high-mannose to hybrid and complex N-glycans.</text>
</comment>
<keyword evidence="7 17" id="KW-0479">Metal-binding</keyword>
<dbReference type="Pfam" id="PF03071">
    <property type="entry name" value="GNT-I"/>
    <property type="match status" value="1"/>
</dbReference>
<keyword evidence="8 17" id="KW-0735">Signal-anchor</keyword>
<dbReference type="STRING" id="6238.A8X9M3"/>
<dbReference type="Proteomes" id="UP000008549">
    <property type="component" value="Unassembled WGS sequence"/>
</dbReference>
<keyword evidence="9 17" id="KW-1133">Transmembrane helix</keyword>
<keyword evidence="12 17" id="KW-0464">Manganese</keyword>
<dbReference type="InterPro" id="IPR052261">
    <property type="entry name" value="Glycosyltransferase_13"/>
</dbReference>
<evidence type="ECO:0000256" key="13">
    <source>
        <dbReference type="ARBA" id="ARBA00037706"/>
    </source>
</evidence>
<keyword evidence="5" id="KW-0808">Transferase</keyword>
<sequence>MQDSTLITIIFIFFYFSWNFYLHSRLVYVNSNDFESEEILNNFEEAEKRLNAILHGDHERLNDMWEIVRESIPKRWTEPIPVLVFACNRPAAIRDHLEKLIRLRPSKESFPITVSQDCDSSKVADEVKKFGDQVEYIKHTPGINANIKVPPRFKKKKSYFYISRHYKLALTHMFSKNPYSTVLITEGRIMNSNFNLIIYPNLSDDLDIAPDFFSYFSSTRHLLEKDPNLYCVSAWNDNGKLEHIDWNANATLYRSDFFGGLGWMMARRQWEEFEPTWPAVFWDDWMRDPAQRKGRQCIRPEISRTGMMIHGKKGVSNGQFYADHLSKIKMSNFSINFEELNLNYLLPNNFKNKMDKDLADAVLVELENITSSSWKPEVKNLKVKIVYTGKAHFVNITKELGIMNEFRSGIPRTAYNGIVTCFFKKTRLFLVPDRSKVPIYD</sequence>
<dbReference type="OMA" id="SHLVEYR"/>
<dbReference type="PANTHER" id="PTHR10468">
    <property type="entry name" value="PROTEIN O-LINKED-MANNOSE BETA-1,2-N-ACETYLGLUCOSAMINYLTRANSFERASE 1/ALPHA-1,3-MANNOSYL-GLYCOPROTEIN 2-BETA-N-ACETYLGLUCOSAMINYLTRANSFERASE"/>
    <property type="match status" value="1"/>
</dbReference>
<dbReference type="Gene3D" id="3.90.550.10">
    <property type="entry name" value="Spore Coat Polysaccharide Biosynthesis Protein SpsA, Chain A"/>
    <property type="match status" value="1"/>
</dbReference>
<evidence type="ECO:0000313" key="18">
    <source>
        <dbReference type="EMBL" id="CAP29338.2"/>
    </source>
</evidence>
<dbReference type="eggNOG" id="KOG1413">
    <property type="taxonomic scope" value="Eukaryota"/>
</dbReference>
<organism evidence="18 19">
    <name type="scientific">Caenorhabditis briggsae</name>
    <dbReference type="NCBI Taxonomy" id="6238"/>
    <lineage>
        <taxon>Eukaryota</taxon>
        <taxon>Metazoa</taxon>
        <taxon>Ecdysozoa</taxon>
        <taxon>Nematoda</taxon>
        <taxon>Chromadorea</taxon>
        <taxon>Rhabditida</taxon>
        <taxon>Rhabditina</taxon>
        <taxon>Rhabditomorpha</taxon>
        <taxon>Rhabditoidea</taxon>
        <taxon>Rhabditidae</taxon>
        <taxon>Peloderinae</taxon>
        <taxon>Caenorhabditis</taxon>
    </lineage>
</organism>
<dbReference type="EC" id="2.4.1.101" evidence="14 17"/>
<dbReference type="Gene3D" id="3.10.180.20">
    <property type="entry name" value="N-Acetylglucosaminyltransferase I, Domain 2"/>
    <property type="match status" value="1"/>
</dbReference>
<evidence type="ECO:0000256" key="9">
    <source>
        <dbReference type="ARBA" id="ARBA00022989"/>
    </source>
</evidence>
<dbReference type="GO" id="GO:0006487">
    <property type="term" value="P:protein N-linked glycosylation"/>
    <property type="evidence" value="ECO:0000318"/>
    <property type="project" value="GO_Central"/>
</dbReference>
<proteinExistence type="inferred from homology"/>
<dbReference type="HOGENOM" id="CLU_022150_0_1_1"/>
<evidence type="ECO:0000256" key="14">
    <source>
        <dbReference type="ARBA" id="ARBA00038949"/>
    </source>
</evidence>
<evidence type="ECO:0000256" key="6">
    <source>
        <dbReference type="ARBA" id="ARBA00022692"/>
    </source>
</evidence>
<feature type="transmembrane region" description="Helical" evidence="17">
    <location>
        <begin position="6"/>
        <end position="22"/>
    </location>
</feature>
<evidence type="ECO:0000256" key="11">
    <source>
        <dbReference type="ARBA" id="ARBA00023136"/>
    </source>
</evidence>
<dbReference type="GO" id="GO:0030145">
    <property type="term" value="F:manganese ion binding"/>
    <property type="evidence" value="ECO:0007669"/>
    <property type="project" value="UniProtKB-UniRule"/>
</dbReference>
<evidence type="ECO:0000256" key="15">
    <source>
        <dbReference type="ARBA" id="ARBA00041712"/>
    </source>
</evidence>
<evidence type="ECO:0000256" key="3">
    <source>
        <dbReference type="ARBA" id="ARBA00006492"/>
    </source>
</evidence>
<evidence type="ECO:0000256" key="5">
    <source>
        <dbReference type="ARBA" id="ARBA00022679"/>
    </source>
</evidence>
<evidence type="ECO:0000256" key="2">
    <source>
        <dbReference type="ARBA" id="ARBA00004922"/>
    </source>
</evidence>
<comment type="cofactor">
    <cofactor evidence="17">
        <name>Mn(2+)</name>
        <dbReference type="ChEBI" id="CHEBI:29035"/>
    </cofactor>
    <text evidence="17">The cofactor is mostly bound to the substrate.</text>
</comment>
<evidence type="ECO:0000256" key="7">
    <source>
        <dbReference type="ARBA" id="ARBA00022723"/>
    </source>
</evidence>
<evidence type="ECO:0000256" key="10">
    <source>
        <dbReference type="ARBA" id="ARBA00023034"/>
    </source>
</evidence>
<dbReference type="InterPro" id="IPR029044">
    <property type="entry name" value="Nucleotide-diphossugar_trans"/>
</dbReference>
<dbReference type="EMBL" id="HE601459">
    <property type="protein sequence ID" value="CAP29338.2"/>
    <property type="molecule type" value="Genomic_DNA"/>
</dbReference>
<comment type="pathway">
    <text evidence="2 17">Protein modification; protein glycosylation.</text>
</comment>
<comment type="subcellular location">
    <subcellularLocation>
        <location evidence="1 17">Golgi apparatus membrane</location>
        <topology evidence="1 17">Single-pass type II membrane protein</topology>
    </subcellularLocation>
</comment>
<reference evidence="18 19" key="1">
    <citation type="journal article" date="2003" name="PLoS Biol.">
        <title>The genome sequence of Caenorhabditis briggsae: a platform for comparative genomics.</title>
        <authorList>
            <person name="Stein L.D."/>
            <person name="Bao Z."/>
            <person name="Blasiar D."/>
            <person name="Blumenthal T."/>
            <person name="Brent M.R."/>
            <person name="Chen N."/>
            <person name="Chinwalla A."/>
            <person name="Clarke L."/>
            <person name="Clee C."/>
            <person name="Coghlan A."/>
            <person name="Coulson A."/>
            <person name="D'Eustachio P."/>
            <person name="Fitch D.H."/>
            <person name="Fulton L.A."/>
            <person name="Fulton R.E."/>
            <person name="Griffiths-Jones S."/>
            <person name="Harris T.W."/>
            <person name="Hillier L.W."/>
            <person name="Kamath R."/>
            <person name="Kuwabara P.E."/>
            <person name="Mardis E.R."/>
            <person name="Marra M.A."/>
            <person name="Miner T.L."/>
            <person name="Minx P."/>
            <person name="Mullikin J.C."/>
            <person name="Plumb R.W."/>
            <person name="Rogers J."/>
            <person name="Schein J.E."/>
            <person name="Sohrmann M."/>
            <person name="Spieth J."/>
            <person name="Stajich J.E."/>
            <person name="Wei C."/>
            <person name="Willey D."/>
            <person name="Wilson R.K."/>
            <person name="Durbin R."/>
            <person name="Waterston R.H."/>
        </authorList>
    </citation>
    <scope>NUCLEOTIDE SEQUENCE [LARGE SCALE GENOMIC DNA]</scope>
    <source>
        <strain evidence="18 19">AF16</strain>
    </source>
</reference>